<dbReference type="GO" id="GO:0140662">
    <property type="term" value="F:ATP-dependent protein folding chaperone"/>
    <property type="evidence" value="ECO:0007669"/>
    <property type="project" value="InterPro"/>
</dbReference>
<dbReference type="GO" id="GO:0005524">
    <property type="term" value="F:ATP binding"/>
    <property type="evidence" value="ECO:0007669"/>
    <property type="project" value="UniProtKB-KW"/>
</dbReference>
<dbReference type="EMBL" id="JAACJO010000031">
    <property type="protein sequence ID" value="KAF5346445.1"/>
    <property type="molecule type" value="Genomic_DNA"/>
</dbReference>
<dbReference type="Pfam" id="PF00012">
    <property type="entry name" value="HSP70"/>
    <property type="match status" value="1"/>
</dbReference>
<dbReference type="SUPFAM" id="SSF53067">
    <property type="entry name" value="Actin-like ATPase domain"/>
    <property type="match status" value="2"/>
</dbReference>
<gene>
    <name evidence="4" type="ORF">D9756_010083</name>
</gene>
<comment type="caution">
    <text evidence="4">The sequence shown here is derived from an EMBL/GenBank/DDBJ whole genome shotgun (WGS) entry which is preliminary data.</text>
</comment>
<name>A0A8H5CRA8_9AGAR</name>
<protein>
    <submittedName>
        <fullName evidence="4">Uncharacterized protein</fullName>
    </submittedName>
</protein>
<dbReference type="InterPro" id="IPR013126">
    <property type="entry name" value="Hsp_70_fam"/>
</dbReference>
<evidence type="ECO:0000313" key="5">
    <source>
        <dbReference type="Proteomes" id="UP000559027"/>
    </source>
</evidence>
<dbReference type="AlphaFoldDB" id="A0A8H5CRA8"/>
<evidence type="ECO:0000313" key="4">
    <source>
        <dbReference type="EMBL" id="KAF5346445.1"/>
    </source>
</evidence>
<feature type="region of interest" description="Disordered" evidence="3">
    <location>
        <begin position="271"/>
        <end position="302"/>
    </location>
</feature>
<evidence type="ECO:0000256" key="3">
    <source>
        <dbReference type="SAM" id="MobiDB-lite"/>
    </source>
</evidence>
<accession>A0A8H5CRA8</accession>
<dbReference type="Proteomes" id="UP000559027">
    <property type="component" value="Unassembled WGS sequence"/>
</dbReference>
<dbReference type="InterPro" id="IPR043129">
    <property type="entry name" value="ATPase_NBD"/>
</dbReference>
<feature type="compositionally biased region" description="Acidic residues" evidence="3">
    <location>
        <begin position="284"/>
        <end position="296"/>
    </location>
</feature>
<evidence type="ECO:0000256" key="1">
    <source>
        <dbReference type="ARBA" id="ARBA00022741"/>
    </source>
</evidence>
<keyword evidence="1" id="KW-0547">Nucleotide-binding</keyword>
<sequence>MPKGEGEMEGLAECIANEDGERQIACAVLFHGKEMYIGNQAKHQLVKNTPNTITGFKNLLGKEFVYQGPRKPTMIIDRTSVAVATVTTWGSSLSPARTQLIVDVGTSSTTTTLLPLRSDLTYRLASHTAPSVGGDLTDTHLVKTLLIRDRVDYTGSINHMRFDLLARLVDEIVYVGGSTSLPGLDEYITVSAHLISEITDPELRAVVTANGENVEVCATTKTLGVLLPDPYDKDDSLGGTWIPIIQKETSLPARCAPRSMESIESVHIDKIKPPKPVYSGHEDNAEEEEDEEEEEVEVKSNQTTKSSYLGLIRLTAKLGVTHQGKGEMAGRTTTTIDVAFIVGVNAGLMKELLRCCRLLERDM</sequence>
<dbReference type="OrthoDB" id="29851at2759"/>
<proteinExistence type="predicted"/>
<keyword evidence="5" id="KW-1185">Reference proteome</keyword>
<dbReference type="Gene3D" id="3.30.420.40">
    <property type="match status" value="1"/>
</dbReference>
<evidence type="ECO:0000256" key="2">
    <source>
        <dbReference type="ARBA" id="ARBA00022840"/>
    </source>
</evidence>
<organism evidence="4 5">
    <name type="scientific">Leucocoprinus leucothites</name>
    <dbReference type="NCBI Taxonomy" id="201217"/>
    <lineage>
        <taxon>Eukaryota</taxon>
        <taxon>Fungi</taxon>
        <taxon>Dikarya</taxon>
        <taxon>Basidiomycota</taxon>
        <taxon>Agaricomycotina</taxon>
        <taxon>Agaricomycetes</taxon>
        <taxon>Agaricomycetidae</taxon>
        <taxon>Agaricales</taxon>
        <taxon>Agaricineae</taxon>
        <taxon>Agaricaceae</taxon>
        <taxon>Leucocoprinus</taxon>
    </lineage>
</organism>
<reference evidence="4 5" key="1">
    <citation type="journal article" date="2020" name="ISME J.">
        <title>Uncovering the hidden diversity of litter-decomposition mechanisms in mushroom-forming fungi.</title>
        <authorList>
            <person name="Floudas D."/>
            <person name="Bentzer J."/>
            <person name="Ahren D."/>
            <person name="Johansson T."/>
            <person name="Persson P."/>
            <person name="Tunlid A."/>
        </authorList>
    </citation>
    <scope>NUCLEOTIDE SEQUENCE [LARGE SCALE GENOMIC DNA]</scope>
    <source>
        <strain evidence="4 5">CBS 146.42</strain>
    </source>
</reference>
<keyword evidence="2" id="KW-0067">ATP-binding</keyword>